<feature type="domain" description="Phosphoribosyltransferase" evidence="2">
    <location>
        <begin position="104"/>
        <end position="192"/>
    </location>
</feature>
<evidence type="ECO:0000313" key="3">
    <source>
        <dbReference type="EMBL" id="GGA34840.1"/>
    </source>
</evidence>
<evidence type="ECO:0000313" key="4">
    <source>
        <dbReference type="Proteomes" id="UP000596977"/>
    </source>
</evidence>
<sequence>MRPITDPMCPVLGLPFATDMGAGAASPQAIANPPVFDRARSAVAYTDLARKLVSRMKYSDRPEIALFCARMILNAAPDILAPDGVLVPVPLHPFRRMARRYNQSAELARILARLAKLPLDTNLVARHRRTSQQVGLNARQRAANVTGAFWADAARLARYGNKRIIVVDDVVTTGATATAIAKTLKRAGAGHVDVLSFARVVFDEDMTV</sequence>
<gene>
    <name evidence="3" type="ORF">GCM10011499_00170</name>
</gene>
<organism evidence="3 4">
    <name type="scientific">Pelagibacterium lentulum</name>
    <dbReference type="NCBI Taxonomy" id="2029865"/>
    <lineage>
        <taxon>Bacteria</taxon>
        <taxon>Pseudomonadati</taxon>
        <taxon>Pseudomonadota</taxon>
        <taxon>Alphaproteobacteria</taxon>
        <taxon>Hyphomicrobiales</taxon>
        <taxon>Devosiaceae</taxon>
        <taxon>Pelagibacterium</taxon>
    </lineage>
</organism>
<dbReference type="Pfam" id="PF00156">
    <property type="entry name" value="Pribosyltran"/>
    <property type="match status" value="1"/>
</dbReference>
<evidence type="ECO:0000256" key="1">
    <source>
        <dbReference type="ARBA" id="ARBA00008007"/>
    </source>
</evidence>
<dbReference type="PANTHER" id="PTHR47505:SF1">
    <property type="entry name" value="DNA UTILIZATION PROTEIN YHGH"/>
    <property type="match status" value="1"/>
</dbReference>
<keyword evidence="4" id="KW-1185">Reference proteome</keyword>
<comment type="similarity">
    <text evidence="1">Belongs to the ComF/GntX family.</text>
</comment>
<dbReference type="PANTHER" id="PTHR47505">
    <property type="entry name" value="DNA UTILIZATION PROTEIN YHGH"/>
    <property type="match status" value="1"/>
</dbReference>
<accession>A0A916VTX6</accession>
<dbReference type="Proteomes" id="UP000596977">
    <property type="component" value="Unassembled WGS sequence"/>
</dbReference>
<dbReference type="InterPro" id="IPR000836">
    <property type="entry name" value="PRTase_dom"/>
</dbReference>
<dbReference type="AlphaFoldDB" id="A0A916VTX6"/>
<evidence type="ECO:0000259" key="2">
    <source>
        <dbReference type="Pfam" id="PF00156"/>
    </source>
</evidence>
<comment type="caution">
    <text evidence="3">The sequence shown here is derived from an EMBL/GenBank/DDBJ whole genome shotgun (WGS) entry which is preliminary data.</text>
</comment>
<proteinExistence type="inferred from homology"/>
<protein>
    <submittedName>
        <fullName evidence="3">Amidophosphoribosyltransferase</fullName>
    </submittedName>
</protein>
<dbReference type="EMBL" id="BMKB01000001">
    <property type="protein sequence ID" value="GGA34840.1"/>
    <property type="molecule type" value="Genomic_DNA"/>
</dbReference>
<dbReference type="InterPro" id="IPR029057">
    <property type="entry name" value="PRTase-like"/>
</dbReference>
<reference evidence="3 4" key="1">
    <citation type="journal article" date="2014" name="Int. J. Syst. Evol. Microbiol.">
        <title>Complete genome sequence of Corynebacterium casei LMG S-19264T (=DSM 44701T), isolated from a smear-ripened cheese.</title>
        <authorList>
            <consortium name="US DOE Joint Genome Institute (JGI-PGF)"/>
            <person name="Walter F."/>
            <person name="Albersmeier A."/>
            <person name="Kalinowski J."/>
            <person name="Ruckert C."/>
        </authorList>
    </citation>
    <scope>NUCLEOTIDE SEQUENCE [LARGE SCALE GENOMIC DNA]</scope>
    <source>
        <strain evidence="3 4">CGMCC 1.15896</strain>
    </source>
</reference>
<dbReference type="Gene3D" id="3.40.50.2020">
    <property type="match status" value="1"/>
</dbReference>
<dbReference type="SUPFAM" id="SSF53271">
    <property type="entry name" value="PRTase-like"/>
    <property type="match status" value="1"/>
</dbReference>
<name>A0A916VTX6_9HYPH</name>
<dbReference type="InterPro" id="IPR051910">
    <property type="entry name" value="ComF/GntX_DNA_util-trans"/>
</dbReference>